<reference evidence="1" key="1">
    <citation type="submission" date="2019-08" db="EMBL/GenBank/DDBJ databases">
        <authorList>
            <person name="Kucharzyk K."/>
            <person name="Murdoch R.W."/>
            <person name="Higgins S."/>
            <person name="Loffler F."/>
        </authorList>
    </citation>
    <scope>NUCLEOTIDE SEQUENCE</scope>
</reference>
<gene>
    <name evidence="1" type="ORF">SDC9_07158</name>
</gene>
<organism evidence="1">
    <name type="scientific">bioreactor metagenome</name>
    <dbReference type="NCBI Taxonomy" id="1076179"/>
    <lineage>
        <taxon>unclassified sequences</taxon>
        <taxon>metagenomes</taxon>
        <taxon>ecological metagenomes</taxon>
    </lineage>
</organism>
<comment type="caution">
    <text evidence="1">The sequence shown here is derived from an EMBL/GenBank/DDBJ whole genome shotgun (WGS) entry which is preliminary data.</text>
</comment>
<proteinExistence type="predicted"/>
<name>A0A644T6Q6_9ZZZZ</name>
<dbReference type="AlphaFoldDB" id="A0A644T6Q6"/>
<sequence>MKTLAQLLGVLYRLGIRADEILLEDSIFHTLAYRAREIARRREEEETYDPENDDE</sequence>
<accession>A0A644T6Q6</accession>
<protein>
    <submittedName>
        <fullName evidence="1">Uncharacterized protein</fullName>
    </submittedName>
</protein>
<dbReference type="EMBL" id="VSSQ01000015">
    <property type="protein sequence ID" value="MPL61581.1"/>
    <property type="molecule type" value="Genomic_DNA"/>
</dbReference>
<evidence type="ECO:0000313" key="1">
    <source>
        <dbReference type="EMBL" id="MPL61581.1"/>
    </source>
</evidence>